<accession>A0A150PA56</accession>
<gene>
    <name evidence="2" type="ORF">BE08_10475</name>
</gene>
<feature type="transmembrane region" description="Helical" evidence="1">
    <location>
        <begin position="57"/>
        <end position="76"/>
    </location>
</feature>
<keyword evidence="1" id="KW-1133">Transmembrane helix</keyword>
<proteinExistence type="predicted"/>
<evidence type="ECO:0000313" key="2">
    <source>
        <dbReference type="EMBL" id="KYF52584.1"/>
    </source>
</evidence>
<feature type="transmembrane region" description="Helical" evidence="1">
    <location>
        <begin position="23"/>
        <end position="45"/>
    </location>
</feature>
<evidence type="ECO:0000313" key="3">
    <source>
        <dbReference type="Proteomes" id="UP000075420"/>
    </source>
</evidence>
<feature type="transmembrane region" description="Helical" evidence="1">
    <location>
        <begin position="83"/>
        <end position="106"/>
    </location>
</feature>
<dbReference type="EMBL" id="JELY01002431">
    <property type="protein sequence ID" value="KYF52584.1"/>
    <property type="molecule type" value="Genomic_DNA"/>
</dbReference>
<dbReference type="AlphaFoldDB" id="A0A150PA56"/>
<reference evidence="2 3" key="1">
    <citation type="submission" date="2014-02" db="EMBL/GenBank/DDBJ databases">
        <title>The small core and large imbalanced accessory genome model reveals a collaborative survival strategy of Sorangium cellulosum strains in nature.</title>
        <authorList>
            <person name="Han K."/>
            <person name="Peng R."/>
            <person name="Blom J."/>
            <person name="Li Y.-Z."/>
        </authorList>
    </citation>
    <scope>NUCLEOTIDE SEQUENCE [LARGE SCALE GENOMIC DNA]</scope>
    <source>
        <strain evidence="2 3">So0157-25</strain>
    </source>
</reference>
<keyword evidence="1" id="KW-0812">Transmembrane</keyword>
<name>A0A150PA56_SORCE</name>
<evidence type="ECO:0000256" key="1">
    <source>
        <dbReference type="SAM" id="Phobius"/>
    </source>
</evidence>
<keyword evidence="1" id="KW-0472">Membrane</keyword>
<dbReference type="Proteomes" id="UP000075420">
    <property type="component" value="Unassembled WGS sequence"/>
</dbReference>
<organism evidence="2 3">
    <name type="scientific">Sorangium cellulosum</name>
    <name type="common">Polyangium cellulosum</name>
    <dbReference type="NCBI Taxonomy" id="56"/>
    <lineage>
        <taxon>Bacteria</taxon>
        <taxon>Pseudomonadati</taxon>
        <taxon>Myxococcota</taxon>
        <taxon>Polyangia</taxon>
        <taxon>Polyangiales</taxon>
        <taxon>Polyangiaceae</taxon>
        <taxon>Sorangium</taxon>
    </lineage>
</organism>
<protein>
    <submittedName>
        <fullName evidence="2">Uncharacterized protein</fullName>
    </submittedName>
</protein>
<sequence>MNYEEGQTIPEGYRVESRARRGLVIGGAVTFGVTYVLSAMVGLVAESAERSLGGSGASYMPLYIPLAGPFITIGTADAKGGGVFVLMVDGLAQVAGAAMFIGGLAAPEQKLVRNDVSLSVKPIVTADTLGLGVSGSL</sequence>
<comment type="caution">
    <text evidence="2">The sequence shown here is derived from an EMBL/GenBank/DDBJ whole genome shotgun (WGS) entry which is preliminary data.</text>
</comment>